<dbReference type="PANTHER" id="PTHR43301">
    <property type="entry name" value="ARABINAN ENDO-1,5-ALPHA-L-ARABINOSIDASE"/>
    <property type="match status" value="1"/>
</dbReference>
<evidence type="ECO:0000256" key="1">
    <source>
        <dbReference type="ARBA" id="ARBA00004834"/>
    </source>
</evidence>
<dbReference type="Pfam" id="PF20578">
    <property type="entry name" value="aBig_2"/>
    <property type="match status" value="1"/>
</dbReference>
<dbReference type="EMBL" id="JBIAFP010000016">
    <property type="protein sequence ID" value="MFE9228016.1"/>
    <property type="molecule type" value="Genomic_DNA"/>
</dbReference>
<dbReference type="PANTHER" id="PTHR43301:SF3">
    <property type="entry name" value="ARABINAN ENDO-1,5-ALPHA-L-ARABINOSIDASE A-RELATED"/>
    <property type="match status" value="1"/>
</dbReference>
<dbReference type="GO" id="GO:0016787">
    <property type="term" value="F:hydrolase activity"/>
    <property type="evidence" value="ECO:0007669"/>
    <property type="project" value="UniProtKB-KW"/>
</dbReference>
<dbReference type="SUPFAM" id="SSF75005">
    <property type="entry name" value="Arabinanase/levansucrase/invertase"/>
    <property type="match status" value="1"/>
</dbReference>
<evidence type="ECO:0000256" key="5">
    <source>
        <dbReference type="RuleBase" id="RU361187"/>
    </source>
</evidence>
<dbReference type="RefSeq" id="WP_358287704.1">
    <property type="nucleotide sequence ID" value="NZ_JBEYGJ010000032.1"/>
</dbReference>
<gene>
    <name evidence="8" type="ORF">ACFYM3_25940</name>
</gene>
<evidence type="ECO:0000313" key="8">
    <source>
        <dbReference type="EMBL" id="MFE9228016.1"/>
    </source>
</evidence>
<proteinExistence type="inferred from homology"/>
<sequence length="457" mass="50604">MPFLPASPRPGRRVPRHLLVPLAVAASACSLLPAHAVPASTAGPQLDEAVAALTVWDADDVRGHLSLPTTSLYGAKVRWASDRPRTVTPTGEVNRPAHGRPPAHVTLTATVRLDHQRLKRRFDVTVRALPERKPLEGYFFAYFAGERYSDGEQVYFGASRGNDPLHWDDLNGNKPVLTSTLGEKGVRDPFIVRSPGGDKFYLIATDLKINGGKGWSQAMRFGSEYLEIWESTDLVHWSEQRHVKVSGDRAGMTWAPEATWDPELGAYVVYWASNLYAADDTQHTGSTYPRMMYATTRDFRTFSEPKVWNDPGGGVIDSTVAKDGDWYYRITTDDKVVGSCARDVVLERSRSLTAVDSPGTTPRRWEPVDDCIRTGVGTDWVEGPTVFKDNTGDGWWIFMDEAGGRGYLPFHTDSLAEPRWSLPGDHALPSRPRHGTVLPVTAEELARVRAAYPDTSS</sequence>
<keyword evidence="3 5" id="KW-0378">Hydrolase</keyword>
<dbReference type="InterPro" id="IPR050727">
    <property type="entry name" value="GH43_arabinanases"/>
</dbReference>
<feature type="domain" description="Atrophied bacterial Ig" evidence="7">
    <location>
        <begin position="48"/>
        <end position="128"/>
    </location>
</feature>
<dbReference type="InterPro" id="IPR046780">
    <property type="entry name" value="aBig_2"/>
</dbReference>
<keyword evidence="6" id="KW-0732">Signal</keyword>
<evidence type="ECO:0000256" key="4">
    <source>
        <dbReference type="ARBA" id="ARBA00023295"/>
    </source>
</evidence>
<evidence type="ECO:0000256" key="2">
    <source>
        <dbReference type="ARBA" id="ARBA00009865"/>
    </source>
</evidence>
<comment type="caution">
    <text evidence="8">The sequence shown here is derived from an EMBL/GenBank/DDBJ whole genome shotgun (WGS) entry which is preliminary data.</text>
</comment>
<keyword evidence="9" id="KW-1185">Reference proteome</keyword>
<dbReference type="Proteomes" id="UP001601288">
    <property type="component" value="Unassembled WGS sequence"/>
</dbReference>
<evidence type="ECO:0000256" key="3">
    <source>
        <dbReference type="ARBA" id="ARBA00022801"/>
    </source>
</evidence>
<dbReference type="CDD" id="cd08983">
    <property type="entry name" value="GH43_Bt3655-like"/>
    <property type="match status" value="1"/>
</dbReference>
<feature type="chain" id="PRO_5046952583" evidence="6">
    <location>
        <begin position="37"/>
        <end position="457"/>
    </location>
</feature>
<keyword evidence="4 5" id="KW-0326">Glycosidase</keyword>
<evidence type="ECO:0000259" key="7">
    <source>
        <dbReference type="Pfam" id="PF20578"/>
    </source>
</evidence>
<organism evidence="8 9">
    <name type="scientific">Streptomyces massasporeus</name>
    <dbReference type="NCBI Taxonomy" id="67324"/>
    <lineage>
        <taxon>Bacteria</taxon>
        <taxon>Bacillati</taxon>
        <taxon>Actinomycetota</taxon>
        <taxon>Actinomycetes</taxon>
        <taxon>Kitasatosporales</taxon>
        <taxon>Streptomycetaceae</taxon>
        <taxon>Streptomyces</taxon>
    </lineage>
</organism>
<dbReference type="Pfam" id="PF04616">
    <property type="entry name" value="Glyco_hydro_43"/>
    <property type="match status" value="1"/>
</dbReference>
<name>A0ABW6LHW1_9ACTN</name>
<reference evidence="8 9" key="1">
    <citation type="submission" date="2024-10" db="EMBL/GenBank/DDBJ databases">
        <title>The Natural Products Discovery Center: Release of the First 8490 Sequenced Strains for Exploring Actinobacteria Biosynthetic Diversity.</title>
        <authorList>
            <person name="Kalkreuter E."/>
            <person name="Kautsar S.A."/>
            <person name="Yang D."/>
            <person name="Bader C.D."/>
            <person name="Teijaro C.N."/>
            <person name="Fluegel L."/>
            <person name="Davis C.M."/>
            <person name="Simpson J.R."/>
            <person name="Lauterbach L."/>
            <person name="Steele A.D."/>
            <person name="Gui C."/>
            <person name="Meng S."/>
            <person name="Li G."/>
            <person name="Viehrig K."/>
            <person name="Ye F."/>
            <person name="Su P."/>
            <person name="Kiefer A.F."/>
            <person name="Nichols A."/>
            <person name="Cepeda A.J."/>
            <person name="Yan W."/>
            <person name="Fan B."/>
            <person name="Jiang Y."/>
            <person name="Adhikari A."/>
            <person name="Zheng C.-J."/>
            <person name="Schuster L."/>
            <person name="Cowan T.M."/>
            <person name="Smanski M.J."/>
            <person name="Chevrette M.G."/>
            <person name="De Carvalho L.P.S."/>
            <person name="Shen B."/>
        </authorList>
    </citation>
    <scope>NUCLEOTIDE SEQUENCE [LARGE SCALE GENOMIC DNA]</scope>
    <source>
        <strain evidence="8 9">NPDC007066</strain>
    </source>
</reference>
<comment type="similarity">
    <text evidence="2 5">Belongs to the glycosyl hydrolase 43 family.</text>
</comment>
<feature type="signal peptide" evidence="6">
    <location>
        <begin position="1"/>
        <end position="36"/>
    </location>
</feature>
<comment type="pathway">
    <text evidence="1">Glycan metabolism; L-arabinan degradation.</text>
</comment>
<evidence type="ECO:0000313" key="9">
    <source>
        <dbReference type="Proteomes" id="UP001601288"/>
    </source>
</evidence>
<dbReference type="Gene3D" id="2.115.10.20">
    <property type="entry name" value="Glycosyl hydrolase domain, family 43"/>
    <property type="match status" value="1"/>
</dbReference>
<protein>
    <submittedName>
        <fullName evidence="8">Glycoside hydrolase family 43 protein</fullName>
    </submittedName>
</protein>
<dbReference type="InterPro" id="IPR023296">
    <property type="entry name" value="Glyco_hydro_beta-prop_sf"/>
</dbReference>
<dbReference type="InterPro" id="IPR006710">
    <property type="entry name" value="Glyco_hydro_43"/>
</dbReference>
<accession>A0ABW6LHW1</accession>
<evidence type="ECO:0000256" key="6">
    <source>
        <dbReference type="SAM" id="SignalP"/>
    </source>
</evidence>